<comment type="caution">
    <text evidence="5">The sequence shown here is derived from an EMBL/GenBank/DDBJ whole genome shotgun (WGS) entry which is preliminary data.</text>
</comment>
<keyword evidence="3" id="KW-0206">Cytoskeleton</keyword>
<keyword evidence="2" id="KW-0963">Cytoplasm</keyword>
<reference evidence="5 6" key="1">
    <citation type="submission" date="2017-08" db="EMBL/GenBank/DDBJ databases">
        <title>Acidophilic green algal genome provides insights into adaptation to an acidic environment.</title>
        <authorList>
            <person name="Hirooka S."/>
            <person name="Hirose Y."/>
            <person name="Kanesaki Y."/>
            <person name="Higuchi S."/>
            <person name="Fujiwara T."/>
            <person name="Onuma R."/>
            <person name="Era A."/>
            <person name="Ohbayashi R."/>
            <person name="Uzuka A."/>
            <person name="Nozaki H."/>
            <person name="Yoshikawa H."/>
            <person name="Miyagishima S.Y."/>
        </authorList>
    </citation>
    <scope>NUCLEOTIDE SEQUENCE [LARGE SCALE GENOMIC DNA]</scope>
    <source>
        <strain evidence="5 6">NIES-2499</strain>
    </source>
</reference>
<comment type="subcellular location">
    <subcellularLocation>
        <location evidence="1">Cytoplasm</location>
        <location evidence="1">Cytoskeleton</location>
        <location evidence="1">Cilium axoneme</location>
    </subcellularLocation>
</comment>
<evidence type="ECO:0000256" key="1">
    <source>
        <dbReference type="ARBA" id="ARBA00004430"/>
    </source>
</evidence>
<dbReference type="EMBL" id="BEGY01000146">
    <property type="protein sequence ID" value="GAX85035.1"/>
    <property type="molecule type" value="Genomic_DNA"/>
</dbReference>
<evidence type="ECO:0000256" key="4">
    <source>
        <dbReference type="SAM" id="MobiDB-lite"/>
    </source>
</evidence>
<gene>
    <name evidence="5" type="ORF">CEUSTIGMA_g12455.t1</name>
</gene>
<dbReference type="GO" id="GO:0005930">
    <property type="term" value="C:axoneme"/>
    <property type="evidence" value="ECO:0007669"/>
    <property type="project" value="UniProtKB-SubCell"/>
</dbReference>
<feature type="compositionally biased region" description="Low complexity" evidence="4">
    <location>
        <begin position="489"/>
        <end position="502"/>
    </location>
</feature>
<protein>
    <submittedName>
        <fullName evidence="5">Uncharacterized protein</fullName>
    </submittedName>
</protein>
<proteinExistence type="predicted"/>
<dbReference type="OrthoDB" id="120976at2759"/>
<dbReference type="InterPro" id="IPR001611">
    <property type="entry name" value="Leu-rich_rpt"/>
</dbReference>
<evidence type="ECO:0000256" key="2">
    <source>
        <dbReference type="ARBA" id="ARBA00022490"/>
    </source>
</evidence>
<accession>A0A250XPP4</accession>
<feature type="region of interest" description="Disordered" evidence="4">
    <location>
        <begin position="467"/>
        <end position="514"/>
    </location>
</feature>
<evidence type="ECO:0000313" key="6">
    <source>
        <dbReference type="Proteomes" id="UP000232323"/>
    </source>
</evidence>
<name>A0A250XPP4_9CHLO</name>
<dbReference type="PANTHER" id="PTHR24107:SF2">
    <property type="entry name" value="NLR FAMILY CARD DOMAIN CONTAINING 3"/>
    <property type="match status" value="1"/>
</dbReference>
<dbReference type="SUPFAM" id="SSF52047">
    <property type="entry name" value="RNI-like"/>
    <property type="match status" value="1"/>
</dbReference>
<dbReference type="Proteomes" id="UP000232323">
    <property type="component" value="Unassembled WGS sequence"/>
</dbReference>
<evidence type="ECO:0000313" key="5">
    <source>
        <dbReference type="EMBL" id="GAX85035.1"/>
    </source>
</evidence>
<dbReference type="Pfam" id="PF13516">
    <property type="entry name" value="LRR_6"/>
    <property type="match status" value="2"/>
</dbReference>
<feature type="region of interest" description="Disordered" evidence="4">
    <location>
        <begin position="592"/>
        <end position="649"/>
    </location>
</feature>
<dbReference type="InterPro" id="IPR052410">
    <property type="entry name" value="DRC5"/>
</dbReference>
<dbReference type="InterPro" id="IPR032675">
    <property type="entry name" value="LRR_dom_sf"/>
</dbReference>
<dbReference type="PANTHER" id="PTHR24107">
    <property type="entry name" value="YNEIN REGULATORY COMPLEX SUBUNIT 5"/>
    <property type="match status" value="1"/>
</dbReference>
<dbReference type="SMART" id="SM00368">
    <property type="entry name" value="LRR_RI"/>
    <property type="match status" value="6"/>
</dbReference>
<sequence length="944" mass="99892">MRRLLKAAVCGTSDALWPQREGDIYWSWCPTPPKGLPAIPIAPITEEQLQDWLSDTVGWHALEISADAIRAAGAHHTQAKALIQAALEAAARINTHRCRFTQVDFDQTLGRCLAAGLSAYPNLEVLALRELNVYDEAITHLSKGIQGSERLQKLSFNLVDISGSGWAALLRSLQGSSSADGGGSSSSTTVTYLKCKQCLVPSSVPAWSSALPALTTITHLELSGNVIGDWSLSRICEGCADILKALLSAPQLEVLKMRRCGVDDAGVECLCEAIRSGHGLRTVDLGGSRVSSSGAQLLGAVCSVNNKSGVRCKLRDLSLGGSCMLGTEGVSHFAQALEHPLCSLACLDLSDCEAGDAAAVALSAALATRHMEESSASSSSSRLNPSNAALSLLGGRAIEKPKTSRVMVLEKLHLSSNQFTMKGIASLISSLQYCEGLQLLDISFNWVGPCEVQSCVENMRKRMSWRATSTDTATPSSSFKNECRNESNGCTDSTSRGTSTRSVGGGGGGGGGEAAGVMNNVASTGHLEPHVAASINSTMLTQVRAEVLPEFRLVEKIKAGHWLEPAPVNRTSSGRMDTSTGRGRQQVAYSMPHNELESSFSETCKVSRHDTGETSETFFGRQELTNPPPWFRSTDARGGPPEALDSSVQGLTHPREGYAIPQGLQRSCSTAISDTPQSSRSSDGDELIERLSNSNSFLSCVRQMSSSSCNSSTSCDDDMDETGYRAEIITSADPSSMIQQRASSSGYDVTSCGTMIAASHQASAMLTTDPADACNIKSSHSAVVGGYCNSSTNQRVVLDARSTHCTAFSKKPPPRLGGTTTMEGWPVAGVTASSGGGPGSRRLQRELEGCESLVDGTFNMKLPVSFPAASSGPIISADSNIADRQLFAVEATHYADDEQPIAADGALTEASLIDTSMNPFSPSLYNALDRSRAASTRHFNNPFS</sequence>
<evidence type="ECO:0000256" key="3">
    <source>
        <dbReference type="ARBA" id="ARBA00023212"/>
    </source>
</evidence>
<dbReference type="AlphaFoldDB" id="A0A250XPP4"/>
<feature type="compositionally biased region" description="Gly residues" evidence="4">
    <location>
        <begin position="503"/>
        <end position="514"/>
    </location>
</feature>
<organism evidence="5 6">
    <name type="scientific">Chlamydomonas eustigma</name>
    <dbReference type="NCBI Taxonomy" id="1157962"/>
    <lineage>
        <taxon>Eukaryota</taxon>
        <taxon>Viridiplantae</taxon>
        <taxon>Chlorophyta</taxon>
        <taxon>core chlorophytes</taxon>
        <taxon>Chlorophyceae</taxon>
        <taxon>CS clade</taxon>
        <taxon>Chlamydomonadales</taxon>
        <taxon>Chlamydomonadaceae</taxon>
        <taxon>Chlamydomonas</taxon>
    </lineage>
</organism>
<dbReference type="Gene3D" id="3.80.10.10">
    <property type="entry name" value="Ribonuclease Inhibitor"/>
    <property type="match status" value="2"/>
</dbReference>
<feature type="compositionally biased region" description="Low complexity" evidence="4">
    <location>
        <begin position="467"/>
        <end position="478"/>
    </location>
</feature>
<keyword evidence="6" id="KW-1185">Reference proteome</keyword>